<keyword evidence="4" id="KW-1185">Reference proteome</keyword>
<dbReference type="PRINTS" id="PR00111">
    <property type="entry name" value="ABHYDROLASE"/>
</dbReference>
<dbReference type="Pfam" id="PF12697">
    <property type="entry name" value="Abhydrolase_6"/>
    <property type="match status" value="1"/>
</dbReference>
<dbReference type="Gene3D" id="3.40.50.1820">
    <property type="entry name" value="alpha/beta hydrolase"/>
    <property type="match status" value="1"/>
</dbReference>
<feature type="domain" description="AB hydrolase-1" evidence="2">
    <location>
        <begin position="38"/>
        <end position="267"/>
    </location>
</feature>
<dbReference type="KEGG" id="aser:Asera_14710"/>
<dbReference type="AlphaFoldDB" id="A0A810KVX3"/>
<accession>A0A810KVX3</accession>
<name>A0A810KVX3_9ACTN</name>
<proteinExistence type="predicted"/>
<dbReference type="EMBL" id="AP023354">
    <property type="protein sequence ID" value="BCJ27363.1"/>
    <property type="molecule type" value="Genomic_DNA"/>
</dbReference>
<gene>
    <name evidence="3" type="ORF">Asera_14710</name>
</gene>
<feature type="region of interest" description="Disordered" evidence="1">
    <location>
        <begin position="1"/>
        <end position="21"/>
    </location>
</feature>
<dbReference type="SUPFAM" id="SSF53474">
    <property type="entry name" value="alpha/beta-Hydrolases"/>
    <property type="match status" value="1"/>
</dbReference>
<dbReference type="GO" id="GO:0046464">
    <property type="term" value="P:acylglycerol catabolic process"/>
    <property type="evidence" value="ECO:0007669"/>
    <property type="project" value="TreeGrafter"/>
</dbReference>
<evidence type="ECO:0000313" key="3">
    <source>
        <dbReference type="EMBL" id="BCJ27363.1"/>
    </source>
</evidence>
<dbReference type="GO" id="GO:0047372">
    <property type="term" value="F:monoacylglycerol lipase activity"/>
    <property type="evidence" value="ECO:0007669"/>
    <property type="project" value="TreeGrafter"/>
</dbReference>
<evidence type="ECO:0000259" key="2">
    <source>
        <dbReference type="Pfam" id="PF12697"/>
    </source>
</evidence>
<evidence type="ECO:0000313" key="4">
    <source>
        <dbReference type="Proteomes" id="UP000680750"/>
    </source>
</evidence>
<dbReference type="InterPro" id="IPR050266">
    <property type="entry name" value="AB_hydrolase_sf"/>
</dbReference>
<reference evidence="3" key="1">
    <citation type="submission" date="2020-08" db="EMBL/GenBank/DDBJ databases">
        <title>Whole genome shotgun sequence of Actinocatenispora sera NBRC 101916.</title>
        <authorList>
            <person name="Komaki H."/>
            <person name="Tamura T."/>
        </authorList>
    </citation>
    <scope>NUCLEOTIDE SEQUENCE</scope>
    <source>
        <strain evidence="3">NBRC 101916</strain>
    </source>
</reference>
<dbReference type="GO" id="GO:0016020">
    <property type="term" value="C:membrane"/>
    <property type="evidence" value="ECO:0007669"/>
    <property type="project" value="TreeGrafter"/>
</dbReference>
<keyword evidence="3" id="KW-0378">Hydrolase</keyword>
<dbReference type="InterPro" id="IPR029058">
    <property type="entry name" value="AB_hydrolase_fold"/>
</dbReference>
<organism evidence="3 4">
    <name type="scientific">Actinocatenispora sera</name>
    <dbReference type="NCBI Taxonomy" id="390989"/>
    <lineage>
        <taxon>Bacteria</taxon>
        <taxon>Bacillati</taxon>
        <taxon>Actinomycetota</taxon>
        <taxon>Actinomycetes</taxon>
        <taxon>Micromonosporales</taxon>
        <taxon>Micromonosporaceae</taxon>
        <taxon>Actinocatenispora</taxon>
    </lineage>
</organism>
<protein>
    <submittedName>
        <fullName evidence="3">Alpha/beta hydrolase</fullName>
    </submittedName>
</protein>
<dbReference type="PANTHER" id="PTHR43798:SF33">
    <property type="entry name" value="HYDROLASE, PUTATIVE (AFU_ORTHOLOGUE AFUA_2G14860)-RELATED"/>
    <property type="match status" value="1"/>
</dbReference>
<dbReference type="Proteomes" id="UP000680750">
    <property type="component" value="Chromosome"/>
</dbReference>
<evidence type="ECO:0000256" key="1">
    <source>
        <dbReference type="SAM" id="MobiDB-lite"/>
    </source>
</evidence>
<sequence length="284" mass="30375">MRATVGHRGGMTTEETTLSRDDGDIFVRQDGPRDAPVLLLIHGTAASGRTWDALVPLLTGTHRVIRVDLLGCGRSAKPVDGDYRTPAQAGRVAAVLDRLGVGRAVVVGHSSGGITATALAEQRPDVVAGLVLVDTGPSMAAFTAPETAAIGPAQWPPTDDQIRQFAATGFARPDFELPADILAEMRETPFEVFAALMQDPRWYLEEKTLPDRLAALGTPLLVLFGEQDRRWRPSSANDYLVVPGARVEMLPDVGHTPIIEDPARTAELVLDFAASHPAPRLTPG</sequence>
<dbReference type="PANTHER" id="PTHR43798">
    <property type="entry name" value="MONOACYLGLYCEROL LIPASE"/>
    <property type="match status" value="1"/>
</dbReference>
<dbReference type="InterPro" id="IPR000073">
    <property type="entry name" value="AB_hydrolase_1"/>
</dbReference>